<feature type="transmembrane region" description="Helical" evidence="1">
    <location>
        <begin position="12"/>
        <end position="30"/>
    </location>
</feature>
<dbReference type="STRING" id="393003.SAMN05660461_4667"/>
<evidence type="ECO:0000313" key="3">
    <source>
        <dbReference type="Proteomes" id="UP000190166"/>
    </source>
</evidence>
<gene>
    <name evidence="2" type="ORF">SAMN05660461_4667</name>
</gene>
<reference evidence="2 3" key="1">
    <citation type="submission" date="2017-02" db="EMBL/GenBank/DDBJ databases">
        <authorList>
            <person name="Peterson S.W."/>
        </authorList>
    </citation>
    <scope>NUCLEOTIDE SEQUENCE [LARGE SCALE GENOMIC DNA]</scope>
    <source>
        <strain evidence="2 3">DSM 18108</strain>
    </source>
</reference>
<keyword evidence="3" id="KW-1185">Reference proteome</keyword>
<keyword evidence="1" id="KW-0472">Membrane</keyword>
<proteinExistence type="predicted"/>
<name>A0A1T5P7R7_9BACT</name>
<accession>A0A1T5P7R7</accession>
<evidence type="ECO:0000313" key="2">
    <source>
        <dbReference type="EMBL" id="SKD08790.1"/>
    </source>
</evidence>
<keyword evidence="1" id="KW-1133">Transmembrane helix</keyword>
<dbReference type="AlphaFoldDB" id="A0A1T5P7R7"/>
<organism evidence="2 3">
    <name type="scientific">Chitinophaga ginsengisegetis</name>
    <dbReference type="NCBI Taxonomy" id="393003"/>
    <lineage>
        <taxon>Bacteria</taxon>
        <taxon>Pseudomonadati</taxon>
        <taxon>Bacteroidota</taxon>
        <taxon>Chitinophagia</taxon>
        <taxon>Chitinophagales</taxon>
        <taxon>Chitinophagaceae</taxon>
        <taxon>Chitinophaga</taxon>
    </lineage>
</organism>
<dbReference type="EMBL" id="FUZZ01000004">
    <property type="protein sequence ID" value="SKD08790.1"/>
    <property type="molecule type" value="Genomic_DNA"/>
</dbReference>
<dbReference type="Proteomes" id="UP000190166">
    <property type="component" value="Unassembled WGS sequence"/>
</dbReference>
<feature type="transmembrane region" description="Helical" evidence="1">
    <location>
        <begin position="36"/>
        <end position="52"/>
    </location>
</feature>
<sequence>MSKKHQQNRPRLKIAAGFCIILGLLIGFTIKRVQVGLIIGIALGLLTSSMWTKSNSND</sequence>
<keyword evidence="1" id="KW-0812">Transmembrane</keyword>
<evidence type="ECO:0000256" key="1">
    <source>
        <dbReference type="SAM" id="Phobius"/>
    </source>
</evidence>
<protein>
    <submittedName>
        <fullName evidence="2">Uncharacterized protein</fullName>
    </submittedName>
</protein>
<dbReference type="RefSeq" id="WP_159454401.1">
    <property type="nucleotide sequence ID" value="NZ_FUZZ01000004.1"/>
</dbReference>